<dbReference type="Proteomes" id="UP001187192">
    <property type="component" value="Unassembled WGS sequence"/>
</dbReference>
<dbReference type="InterPro" id="IPR002110">
    <property type="entry name" value="Ankyrin_rpt"/>
</dbReference>
<gene>
    <name evidence="4" type="ORF">TIFTF001_036868</name>
</gene>
<organism evidence="4 5">
    <name type="scientific">Ficus carica</name>
    <name type="common">Common fig</name>
    <dbReference type="NCBI Taxonomy" id="3494"/>
    <lineage>
        <taxon>Eukaryota</taxon>
        <taxon>Viridiplantae</taxon>
        <taxon>Streptophyta</taxon>
        <taxon>Embryophyta</taxon>
        <taxon>Tracheophyta</taxon>
        <taxon>Spermatophyta</taxon>
        <taxon>Magnoliopsida</taxon>
        <taxon>eudicotyledons</taxon>
        <taxon>Gunneridae</taxon>
        <taxon>Pentapetalae</taxon>
        <taxon>rosids</taxon>
        <taxon>fabids</taxon>
        <taxon>Rosales</taxon>
        <taxon>Moraceae</taxon>
        <taxon>Ficeae</taxon>
        <taxon>Ficus</taxon>
    </lineage>
</organism>
<dbReference type="Gene3D" id="1.25.40.20">
    <property type="entry name" value="Ankyrin repeat-containing domain"/>
    <property type="match status" value="1"/>
</dbReference>
<reference evidence="4" key="1">
    <citation type="submission" date="2023-07" db="EMBL/GenBank/DDBJ databases">
        <title>draft genome sequence of fig (Ficus carica).</title>
        <authorList>
            <person name="Takahashi T."/>
            <person name="Nishimura K."/>
        </authorList>
    </citation>
    <scope>NUCLEOTIDE SEQUENCE</scope>
</reference>
<evidence type="ECO:0000256" key="3">
    <source>
        <dbReference type="PROSITE-ProRule" id="PRU00023"/>
    </source>
</evidence>
<dbReference type="Pfam" id="PF12796">
    <property type="entry name" value="Ank_2"/>
    <property type="match status" value="1"/>
</dbReference>
<protein>
    <submittedName>
        <fullName evidence="4">Uncharacterized protein</fullName>
    </submittedName>
</protein>
<dbReference type="EMBL" id="BTGU01000502">
    <property type="protein sequence ID" value="GMN67809.1"/>
    <property type="molecule type" value="Genomic_DNA"/>
</dbReference>
<name>A0AA88E4I2_FICCA</name>
<evidence type="ECO:0000313" key="5">
    <source>
        <dbReference type="Proteomes" id="UP001187192"/>
    </source>
</evidence>
<dbReference type="PANTHER" id="PTHR24186:SF37">
    <property type="entry name" value="PGG DOMAIN-CONTAINING PROTEIN"/>
    <property type="match status" value="1"/>
</dbReference>
<proteinExistence type="predicted"/>
<dbReference type="SMART" id="SM00248">
    <property type="entry name" value="ANK"/>
    <property type="match status" value="2"/>
</dbReference>
<sequence length="232" mass="26093">MAIIPEEVDLLTKLQLLFHKPKLSSKFNSRLRSPLHLASAEGHTEAVRVFLQENGDENICLAKDQDGNIPLHYAAMRGRIDVIKLLIGTRKESVLEVMPDGHSAALVYCEILAISIPGVKTGTDDIVYHRRLKAFELLEHIPGTDLRTTHSFLRVAQHHSSSDQWCPYEEQVLYVPFNSHNVRGGVGTGSYLLSRYDLVCIERSVDVVACFHHFVSCRTIFLLDCEEAMAQV</sequence>
<feature type="repeat" description="ANK" evidence="3">
    <location>
        <begin position="30"/>
        <end position="59"/>
    </location>
</feature>
<dbReference type="SUPFAM" id="SSF48403">
    <property type="entry name" value="Ankyrin repeat"/>
    <property type="match status" value="1"/>
</dbReference>
<keyword evidence="1" id="KW-0677">Repeat</keyword>
<dbReference type="InterPro" id="IPR036770">
    <property type="entry name" value="Ankyrin_rpt-contain_sf"/>
</dbReference>
<dbReference type="AlphaFoldDB" id="A0AA88E4I2"/>
<dbReference type="PANTHER" id="PTHR24186">
    <property type="entry name" value="PROTEIN PHOSPHATASE 1 REGULATORY SUBUNIT"/>
    <property type="match status" value="1"/>
</dbReference>
<evidence type="ECO:0000256" key="1">
    <source>
        <dbReference type="ARBA" id="ARBA00022737"/>
    </source>
</evidence>
<evidence type="ECO:0000256" key="2">
    <source>
        <dbReference type="ARBA" id="ARBA00023043"/>
    </source>
</evidence>
<accession>A0AA88E4I2</accession>
<dbReference type="PROSITE" id="PS50297">
    <property type="entry name" value="ANK_REP_REGION"/>
    <property type="match status" value="2"/>
</dbReference>
<keyword evidence="2 3" id="KW-0040">ANK repeat</keyword>
<feature type="repeat" description="ANK" evidence="3">
    <location>
        <begin position="66"/>
        <end position="87"/>
    </location>
</feature>
<keyword evidence="5" id="KW-1185">Reference proteome</keyword>
<dbReference type="PROSITE" id="PS50088">
    <property type="entry name" value="ANK_REPEAT"/>
    <property type="match status" value="2"/>
</dbReference>
<evidence type="ECO:0000313" key="4">
    <source>
        <dbReference type="EMBL" id="GMN67809.1"/>
    </source>
</evidence>
<comment type="caution">
    <text evidence="4">The sequence shown here is derived from an EMBL/GenBank/DDBJ whole genome shotgun (WGS) entry which is preliminary data.</text>
</comment>
<dbReference type="GO" id="GO:0005886">
    <property type="term" value="C:plasma membrane"/>
    <property type="evidence" value="ECO:0007669"/>
    <property type="project" value="TreeGrafter"/>
</dbReference>